<dbReference type="SUPFAM" id="SSF54523">
    <property type="entry name" value="Pili subunits"/>
    <property type="match status" value="1"/>
</dbReference>
<dbReference type="Pfam" id="PF07963">
    <property type="entry name" value="N_methyl"/>
    <property type="match status" value="1"/>
</dbReference>
<dbReference type="GO" id="GO:0015628">
    <property type="term" value="P:protein secretion by the type II secretion system"/>
    <property type="evidence" value="ECO:0007669"/>
    <property type="project" value="InterPro"/>
</dbReference>
<dbReference type="InterPro" id="IPR010055">
    <property type="entry name" value="T2SS_protein-GspJ"/>
</dbReference>
<comment type="caution">
    <text evidence="4">The sequence shown here is derived from an EMBL/GenBank/DDBJ whole genome shotgun (WGS) entry which is preliminary data.</text>
</comment>
<reference evidence="4 5" key="1">
    <citation type="submission" date="2019-02" db="EMBL/GenBank/DDBJ databases">
        <title>Deep-cultivation of Planctomycetes and their phenomic and genomic characterization uncovers novel biology.</title>
        <authorList>
            <person name="Wiegand S."/>
            <person name="Jogler M."/>
            <person name="Boedeker C."/>
            <person name="Pinto D."/>
            <person name="Vollmers J."/>
            <person name="Rivas-Marin E."/>
            <person name="Kohn T."/>
            <person name="Peeters S.H."/>
            <person name="Heuer A."/>
            <person name="Rast P."/>
            <person name="Oberbeckmann S."/>
            <person name="Bunk B."/>
            <person name="Jeske O."/>
            <person name="Meyerdierks A."/>
            <person name="Storesund J.E."/>
            <person name="Kallscheuer N."/>
            <person name="Luecker S."/>
            <person name="Lage O.M."/>
            <person name="Pohl T."/>
            <person name="Merkel B.J."/>
            <person name="Hornburger P."/>
            <person name="Mueller R.-W."/>
            <person name="Bruemmer F."/>
            <person name="Labrenz M."/>
            <person name="Spormann A.M."/>
            <person name="Op Den Camp H."/>
            <person name="Overmann J."/>
            <person name="Amann R."/>
            <person name="Jetten M.S.M."/>
            <person name="Mascher T."/>
            <person name="Medema M.H."/>
            <person name="Devos D.P."/>
            <person name="Kaster A.-K."/>
            <person name="Ovreas L."/>
            <person name="Rohde M."/>
            <person name="Galperin M.Y."/>
            <person name="Jogler C."/>
        </authorList>
    </citation>
    <scope>NUCLEOTIDE SEQUENCE [LARGE SCALE GENOMIC DNA]</scope>
    <source>
        <strain evidence="4 5">KOR34</strain>
    </source>
</reference>
<comment type="similarity">
    <text evidence="1">Belongs to the GSP J family.</text>
</comment>
<dbReference type="Pfam" id="PF11612">
    <property type="entry name" value="T2SSJ"/>
    <property type="match status" value="1"/>
</dbReference>
<evidence type="ECO:0000256" key="2">
    <source>
        <dbReference type="ARBA" id="ARBA00021539"/>
    </source>
</evidence>
<dbReference type="InterPro" id="IPR045584">
    <property type="entry name" value="Pilin-like"/>
</dbReference>
<evidence type="ECO:0000256" key="1">
    <source>
        <dbReference type="ARBA" id="ARBA00011084"/>
    </source>
</evidence>
<feature type="compositionally biased region" description="Gly residues" evidence="3">
    <location>
        <begin position="97"/>
        <end position="115"/>
    </location>
</feature>
<dbReference type="PROSITE" id="PS00409">
    <property type="entry name" value="PROKAR_NTER_METHYL"/>
    <property type="match status" value="1"/>
</dbReference>
<sequence>MRPSRPRGFTLLEVLLAIALSTVLLALLANGISMYLLRVDGSRGTVEQAQLARGVLRAIADDIRSVAVIYEQDISSAEATAESQALFDVDEADAAPPGGGSGGGGGDDSGSGMGDTGTTDALARPYAGVSGDAQSLQVDVRRIRPAFLISADTPDQPLTVSYDSPYLTTVRYHLQPEGLVREQLPRDRRIFEENQGRDEAWLATRRVLAAEVEDLRFRYHDGEQILDYWDIDEQSGALPVAVQVTLGFRVAAAGETTEDEAANAPLAYYSLTIPMPPPLEDAAAAAGGEDSSMMGAMP</sequence>
<keyword evidence="5" id="KW-1185">Reference proteome</keyword>
<evidence type="ECO:0000256" key="3">
    <source>
        <dbReference type="SAM" id="MobiDB-lite"/>
    </source>
</evidence>
<organism evidence="4 5">
    <name type="scientific">Posidoniimonas corsicana</name>
    <dbReference type="NCBI Taxonomy" id="1938618"/>
    <lineage>
        <taxon>Bacteria</taxon>
        <taxon>Pseudomonadati</taxon>
        <taxon>Planctomycetota</taxon>
        <taxon>Planctomycetia</taxon>
        <taxon>Pirellulales</taxon>
        <taxon>Lacipirellulaceae</taxon>
        <taxon>Posidoniimonas</taxon>
    </lineage>
</organism>
<dbReference type="Proteomes" id="UP000316714">
    <property type="component" value="Unassembled WGS sequence"/>
</dbReference>
<dbReference type="InterPro" id="IPR012902">
    <property type="entry name" value="N_methyl_site"/>
</dbReference>
<dbReference type="EMBL" id="SIHJ01000001">
    <property type="protein sequence ID" value="TWT35153.1"/>
    <property type="molecule type" value="Genomic_DNA"/>
</dbReference>
<proteinExistence type="inferred from homology"/>
<dbReference type="OrthoDB" id="9812770at2"/>
<feature type="region of interest" description="Disordered" evidence="3">
    <location>
        <begin position="91"/>
        <end position="123"/>
    </location>
</feature>
<dbReference type="NCBIfam" id="TIGR02532">
    <property type="entry name" value="IV_pilin_GFxxxE"/>
    <property type="match status" value="1"/>
</dbReference>
<dbReference type="AlphaFoldDB" id="A0A5C5VAZ9"/>
<accession>A0A5C5VAZ9</accession>
<dbReference type="RefSeq" id="WP_146565723.1">
    <property type="nucleotide sequence ID" value="NZ_SIHJ01000001.1"/>
</dbReference>
<evidence type="ECO:0000313" key="5">
    <source>
        <dbReference type="Proteomes" id="UP000316714"/>
    </source>
</evidence>
<dbReference type="GO" id="GO:0015627">
    <property type="term" value="C:type II protein secretion system complex"/>
    <property type="evidence" value="ECO:0007669"/>
    <property type="project" value="InterPro"/>
</dbReference>
<name>A0A5C5VAZ9_9BACT</name>
<protein>
    <recommendedName>
        <fullName evidence="2">Type II secretion system protein J</fullName>
    </recommendedName>
</protein>
<evidence type="ECO:0000313" key="4">
    <source>
        <dbReference type="EMBL" id="TWT35153.1"/>
    </source>
</evidence>
<gene>
    <name evidence="4" type="ORF">KOR34_00400</name>
</gene>